<reference evidence="3" key="1">
    <citation type="submission" date="2022-03" db="EMBL/GenBank/DDBJ databases">
        <authorList>
            <person name="Alioto T."/>
            <person name="Alioto T."/>
            <person name="Gomez Garrido J."/>
        </authorList>
    </citation>
    <scope>NUCLEOTIDE SEQUENCE</scope>
</reference>
<keyword evidence="4" id="KW-1185">Reference proteome</keyword>
<feature type="compositionally biased region" description="Low complexity" evidence="1">
    <location>
        <begin position="38"/>
        <end position="47"/>
    </location>
</feature>
<evidence type="ECO:0000259" key="2">
    <source>
        <dbReference type="PROSITE" id="PS52052"/>
    </source>
</evidence>
<feature type="region of interest" description="Disordered" evidence="1">
    <location>
        <begin position="750"/>
        <end position="907"/>
    </location>
</feature>
<feature type="domain" description="PEHE" evidence="2">
    <location>
        <begin position="703"/>
        <end position="845"/>
    </location>
</feature>
<dbReference type="GO" id="GO:0035035">
    <property type="term" value="F:histone acetyltransferase binding"/>
    <property type="evidence" value="ECO:0007669"/>
    <property type="project" value="TreeGrafter"/>
</dbReference>
<gene>
    <name evidence="3" type="ORF">PECUL_23A053135</name>
</gene>
<feature type="compositionally biased region" description="Polar residues" evidence="1">
    <location>
        <begin position="653"/>
        <end position="665"/>
    </location>
</feature>
<dbReference type="InterPro" id="IPR029332">
    <property type="entry name" value="PEHE_dom"/>
</dbReference>
<dbReference type="Pfam" id="PF15275">
    <property type="entry name" value="PEHE"/>
    <property type="match status" value="1"/>
</dbReference>
<organism evidence="3 4">
    <name type="scientific">Pelobates cultripes</name>
    <name type="common">Western spadefoot toad</name>
    <dbReference type="NCBI Taxonomy" id="61616"/>
    <lineage>
        <taxon>Eukaryota</taxon>
        <taxon>Metazoa</taxon>
        <taxon>Chordata</taxon>
        <taxon>Craniata</taxon>
        <taxon>Vertebrata</taxon>
        <taxon>Euteleostomi</taxon>
        <taxon>Amphibia</taxon>
        <taxon>Batrachia</taxon>
        <taxon>Anura</taxon>
        <taxon>Pelobatoidea</taxon>
        <taxon>Pelobatidae</taxon>
        <taxon>Pelobates</taxon>
    </lineage>
</organism>
<feature type="compositionally biased region" description="Basic and acidic residues" evidence="1">
    <location>
        <begin position="363"/>
        <end position="383"/>
    </location>
</feature>
<dbReference type="AlphaFoldDB" id="A0AAD1SJM8"/>
<feature type="compositionally biased region" description="Basic and acidic residues" evidence="1">
    <location>
        <begin position="835"/>
        <end position="849"/>
    </location>
</feature>
<sequence length="907" mass="99349">MAAMAPALTDPAPDAHNLHFKLAPPSSSLPLGETNGGSLPTPSSPSLVASYGGTSRKEPLKLAGVFNQCSILSQSLCRGRPSILEFNLEDLRGITSSGRGGQGGPLNGLAKKAMKPAVEKPPNLTIPTLEPMVKDPTVPSSPPASVHEKGSQRDLCSETRLQNLLRRHGEMEERASWLQKRLRLVQAKQVERHLHQQLGGLVGAALGQSPETSRSRLTVITRKAEAQRRGDTGSGNANAFLKGSARELERLSHSGTAALRSCEAGFDSDATESSSGGDSDVEEEELTQADTQQSHVPLKRRCAWSWAQERADVVSRWNWLQAHVSDLEYRIRQHTDFYRQLRAGKGQVVLGESSSGGSSSGNDLHRFPSDKRTSVVLETERQGDPGSGESKSLQRPLNGVVNMNPPGSSNRCSSENQDEPLNKPQPSTPDGSCVCARARPLQSCKRRRVVRPERLLPLHRKAQHSVPRLCEVSQSCIMCASFAGPAPIFPYSDPPCERLAVLDPAIHPVLSFPDDIPASLRHLSLLRSHDKVEKAKALKKLKHRLPNQLNPTHDITRGERVTGTLYPHRLTLQRPPPEMPPKQHLESSLRTLKCEKLFGSRPDRSSSITTPHSKKRPFGHLERNGRHVDSSVPSPSSDVGLPTLQPPLTRQLSAPTEGSLGTPSQALAAARRRRTESSYDINNIVIPMSVAATTRVERLQYKEILTPSWRVVPIAPLNPNTEEDTEELEDLSDASFSALHAKCEEMERARWLSTSIPPQRRGSRTHRTSEGSNTPQTSVSHSLTLQPPSPDTGSWQAIPDFSPLSPDTLSAPPTPTSRDTSRLLSEETQSSISDSGHEERIVQPWERRHFPLPHHPKQNIAEPSEPIDWGGPRPPRRTSCSSRTAKDPEGAPSSPPCSSSRPRPLHR</sequence>
<dbReference type="InterPro" id="IPR026180">
    <property type="entry name" value="NSL1"/>
</dbReference>
<feature type="compositionally biased region" description="Polar residues" evidence="1">
    <location>
        <begin position="405"/>
        <end position="415"/>
    </location>
</feature>
<feature type="compositionally biased region" description="Polar residues" evidence="1">
    <location>
        <begin position="770"/>
        <end position="795"/>
    </location>
</feature>
<feature type="compositionally biased region" description="Basic and acidic residues" evidence="1">
    <location>
        <begin position="146"/>
        <end position="157"/>
    </location>
</feature>
<proteinExistence type="predicted"/>
<evidence type="ECO:0000313" key="3">
    <source>
        <dbReference type="EMBL" id="CAH2302830.1"/>
    </source>
</evidence>
<dbReference type="SMART" id="SM01300">
    <property type="entry name" value="PEHE"/>
    <property type="match status" value="1"/>
</dbReference>
<feature type="region of interest" description="Disordered" evidence="1">
    <location>
        <begin position="599"/>
        <end position="674"/>
    </location>
</feature>
<name>A0AAD1SJM8_PELCU</name>
<feature type="compositionally biased region" description="Low complexity" evidence="1">
    <location>
        <begin position="630"/>
        <end position="652"/>
    </location>
</feature>
<dbReference type="PROSITE" id="PS52052">
    <property type="entry name" value="PEHE"/>
    <property type="match status" value="1"/>
</dbReference>
<feature type="compositionally biased region" description="Basic and acidic residues" evidence="1">
    <location>
        <begin position="619"/>
        <end position="629"/>
    </location>
</feature>
<protein>
    <recommendedName>
        <fullName evidence="2">PEHE domain-containing protein</fullName>
    </recommendedName>
</protein>
<evidence type="ECO:0000256" key="1">
    <source>
        <dbReference type="SAM" id="MobiDB-lite"/>
    </source>
</evidence>
<evidence type="ECO:0000313" key="4">
    <source>
        <dbReference type="Proteomes" id="UP001295444"/>
    </source>
</evidence>
<dbReference type="Gene3D" id="6.10.250.3170">
    <property type="match status" value="1"/>
</dbReference>
<dbReference type="EMBL" id="OW240917">
    <property type="protein sequence ID" value="CAH2302830.1"/>
    <property type="molecule type" value="Genomic_DNA"/>
</dbReference>
<dbReference type="GO" id="GO:0044545">
    <property type="term" value="C:NSL complex"/>
    <property type="evidence" value="ECO:0007669"/>
    <property type="project" value="TreeGrafter"/>
</dbReference>
<feature type="region of interest" description="Disordered" evidence="1">
    <location>
        <begin position="1"/>
        <end position="52"/>
    </location>
</feature>
<feature type="compositionally biased region" description="Low complexity" evidence="1">
    <location>
        <begin position="896"/>
        <end position="907"/>
    </location>
</feature>
<dbReference type="PANTHER" id="PTHR22443:SF14">
    <property type="entry name" value="KAT8 REGULATORY NSL COMPLEX SUBUNIT 1"/>
    <property type="match status" value="1"/>
</dbReference>
<feature type="region of interest" description="Disordered" evidence="1">
    <location>
        <begin position="263"/>
        <end position="294"/>
    </location>
</feature>
<dbReference type="PANTHER" id="PTHR22443">
    <property type="entry name" value="NON-SPECIFIC LETHAL 1, ISOFORM M"/>
    <property type="match status" value="1"/>
</dbReference>
<dbReference type="Proteomes" id="UP001295444">
    <property type="component" value="Chromosome 06"/>
</dbReference>
<feature type="region of interest" description="Disordered" evidence="1">
    <location>
        <begin position="349"/>
        <end position="432"/>
    </location>
</feature>
<feature type="region of interest" description="Disordered" evidence="1">
    <location>
        <begin position="114"/>
        <end position="157"/>
    </location>
</feature>
<accession>A0AAD1SJM8</accession>